<dbReference type="PANTHER" id="PTHR43540:SF1">
    <property type="entry name" value="ISOCHORISMATASE HYDROLASE"/>
    <property type="match status" value="1"/>
</dbReference>
<keyword evidence="1 3" id="KW-0378">Hydrolase</keyword>
<dbReference type="InterPro" id="IPR050272">
    <property type="entry name" value="Isochorismatase-like_hydrls"/>
</dbReference>
<dbReference type="SUPFAM" id="SSF52499">
    <property type="entry name" value="Isochorismatase-like hydrolases"/>
    <property type="match status" value="1"/>
</dbReference>
<gene>
    <name evidence="3" type="primary">nicF_1</name>
    <name evidence="3" type="ORF">DSM104329_00651</name>
</gene>
<evidence type="ECO:0000259" key="2">
    <source>
        <dbReference type="Pfam" id="PF00857"/>
    </source>
</evidence>
<accession>A0A9E7BY93</accession>
<dbReference type="EC" id="3.5.1.107" evidence="3"/>
<dbReference type="Proteomes" id="UP001162834">
    <property type="component" value="Chromosome"/>
</dbReference>
<feature type="domain" description="Isochorismatase-like" evidence="2">
    <location>
        <begin position="40"/>
        <end position="223"/>
    </location>
</feature>
<name>A0A9E7BY93_9ACTN</name>
<proteinExistence type="predicted"/>
<dbReference type="Gene3D" id="3.40.50.850">
    <property type="entry name" value="Isochorismatase-like"/>
    <property type="match status" value="1"/>
</dbReference>
<protein>
    <submittedName>
        <fullName evidence="3">Maleamate amidohydrolase</fullName>
        <ecNumber evidence="3">3.5.1.107</ecNumber>
    </submittedName>
</protein>
<dbReference type="RefSeq" id="WP_259313960.1">
    <property type="nucleotide sequence ID" value="NZ_CP087164.1"/>
</dbReference>
<dbReference type="GO" id="GO:0016787">
    <property type="term" value="F:hydrolase activity"/>
    <property type="evidence" value="ECO:0007669"/>
    <property type="project" value="UniProtKB-KW"/>
</dbReference>
<dbReference type="InterPro" id="IPR036380">
    <property type="entry name" value="Isochorismatase-like_sf"/>
</dbReference>
<keyword evidence="4" id="KW-1185">Reference proteome</keyword>
<evidence type="ECO:0000313" key="4">
    <source>
        <dbReference type="Proteomes" id="UP001162834"/>
    </source>
</evidence>
<dbReference type="AlphaFoldDB" id="A0A9E7BY93"/>
<dbReference type="EMBL" id="CP087164">
    <property type="protein sequence ID" value="UGS34275.1"/>
    <property type="molecule type" value="Genomic_DNA"/>
</dbReference>
<dbReference type="InterPro" id="IPR000868">
    <property type="entry name" value="Isochorismatase-like_dom"/>
</dbReference>
<sequence length="240" mass="25647">MSAGDETLAGAWRDVVPAEEWDLYERAGFGRPVGLGRAPAVLVIDVQYRTVGDEPLPILESMQRHYRTSCGQTGWDAIGRMVPVIAAARAAGAPVVYPHVAPKGSLDAGRTGTKIPSLMEVGGRGYAFVDEVAPHDGDLLIPKRHPSAFFGTALVSHLIDLKIDSVILLGCTTSGCVRCTAVDAFAYNFHCAVAEDAVYDRSPTSHAVNLFDLQAKYADVMPSSDVVAYLDGLTSRREAS</sequence>
<dbReference type="KEGG" id="sbae:DSM104329_00651"/>
<dbReference type="Pfam" id="PF00857">
    <property type="entry name" value="Isochorismatase"/>
    <property type="match status" value="1"/>
</dbReference>
<reference evidence="3" key="1">
    <citation type="journal article" date="2022" name="Int. J. Syst. Evol. Microbiol.">
        <title>Pseudomonas aegrilactucae sp. nov. and Pseudomonas morbosilactucae sp. nov., pathogens causing bacterial rot of lettuce in Japan.</title>
        <authorList>
            <person name="Sawada H."/>
            <person name="Fujikawa T."/>
            <person name="Satou M."/>
        </authorList>
    </citation>
    <scope>NUCLEOTIDE SEQUENCE</scope>
    <source>
        <strain evidence="3">0166_1</strain>
    </source>
</reference>
<dbReference type="PANTHER" id="PTHR43540">
    <property type="entry name" value="PEROXYUREIDOACRYLATE/UREIDOACRYLATE AMIDOHYDROLASE-RELATED"/>
    <property type="match status" value="1"/>
</dbReference>
<evidence type="ECO:0000313" key="3">
    <source>
        <dbReference type="EMBL" id="UGS34275.1"/>
    </source>
</evidence>
<organism evidence="3 4">
    <name type="scientific">Capillimicrobium parvum</name>
    <dbReference type="NCBI Taxonomy" id="2884022"/>
    <lineage>
        <taxon>Bacteria</taxon>
        <taxon>Bacillati</taxon>
        <taxon>Actinomycetota</taxon>
        <taxon>Thermoleophilia</taxon>
        <taxon>Solirubrobacterales</taxon>
        <taxon>Capillimicrobiaceae</taxon>
        <taxon>Capillimicrobium</taxon>
    </lineage>
</organism>
<evidence type="ECO:0000256" key="1">
    <source>
        <dbReference type="ARBA" id="ARBA00022801"/>
    </source>
</evidence>